<dbReference type="NCBIfam" id="NF007141">
    <property type="entry name" value="PRK09585.1-5"/>
    <property type="match status" value="1"/>
</dbReference>
<dbReference type="InterPro" id="IPR043129">
    <property type="entry name" value="ATPase_NBD"/>
</dbReference>
<dbReference type="HAMAP" id="MF_01270">
    <property type="entry name" value="AnhMurNAc_kinase"/>
    <property type="match status" value="1"/>
</dbReference>
<dbReference type="Pfam" id="PF03702">
    <property type="entry name" value="AnmK"/>
    <property type="match status" value="1"/>
</dbReference>
<keyword evidence="1 2" id="KW-0119">Carbohydrate metabolism</keyword>
<dbReference type="OrthoDB" id="9763949at2"/>
<comment type="catalytic activity">
    <reaction evidence="2">
        <text>1,6-anhydro-N-acetyl-beta-muramate + ATP + H2O = N-acetyl-D-muramate 6-phosphate + ADP + H(+)</text>
        <dbReference type="Rhea" id="RHEA:24952"/>
        <dbReference type="ChEBI" id="CHEBI:15377"/>
        <dbReference type="ChEBI" id="CHEBI:15378"/>
        <dbReference type="ChEBI" id="CHEBI:30616"/>
        <dbReference type="ChEBI" id="CHEBI:58690"/>
        <dbReference type="ChEBI" id="CHEBI:58722"/>
        <dbReference type="ChEBI" id="CHEBI:456216"/>
        <dbReference type="EC" id="2.7.1.170"/>
    </reaction>
</comment>
<keyword evidence="2" id="KW-0067">ATP-binding</keyword>
<evidence type="ECO:0000256" key="2">
    <source>
        <dbReference type="HAMAP-Rule" id="MF_01270"/>
    </source>
</evidence>
<keyword evidence="2 3" id="KW-0418">Kinase</keyword>
<keyword evidence="2" id="KW-0808">Transferase</keyword>
<gene>
    <name evidence="2" type="primary">anmK</name>
    <name evidence="3" type="ORF">A8950_2748</name>
</gene>
<dbReference type="UniPathway" id="UPA00343"/>
<keyword evidence="2" id="KW-0547">Nucleotide-binding</keyword>
<keyword evidence="4" id="KW-1185">Reference proteome</keyword>
<dbReference type="Gene3D" id="3.30.420.40">
    <property type="match status" value="2"/>
</dbReference>
<proteinExistence type="inferred from homology"/>
<dbReference type="SUPFAM" id="SSF53067">
    <property type="entry name" value="Actin-like ATPase domain"/>
    <property type="match status" value="1"/>
</dbReference>
<dbReference type="GO" id="GO:0005524">
    <property type="term" value="F:ATP binding"/>
    <property type="evidence" value="ECO:0007669"/>
    <property type="project" value="UniProtKB-UniRule"/>
</dbReference>
<dbReference type="GO" id="GO:0016773">
    <property type="term" value="F:phosphotransferase activity, alcohol group as acceptor"/>
    <property type="evidence" value="ECO:0007669"/>
    <property type="project" value="UniProtKB-UniRule"/>
</dbReference>
<protein>
    <recommendedName>
        <fullName evidence="2">Anhydro-N-acetylmuramic acid kinase</fullName>
        <ecNumber evidence="2">2.7.1.170</ecNumber>
    </recommendedName>
    <alternativeName>
        <fullName evidence="2">AnhMurNAc kinase</fullName>
    </alternativeName>
</protein>
<accession>A0A4R6WUW9</accession>
<reference evidence="3 4" key="1">
    <citation type="submission" date="2019-03" db="EMBL/GenBank/DDBJ databases">
        <title>Genomic Encyclopedia of Type Strains, Phase III (KMG-III): the genomes of soil and plant-associated and newly described type strains.</title>
        <authorList>
            <person name="Whitman W."/>
        </authorList>
    </citation>
    <scope>NUCLEOTIDE SEQUENCE [LARGE SCALE GENOMIC DNA]</scope>
    <source>
        <strain evidence="3 4">CGMCC 1.7660</strain>
    </source>
</reference>
<comment type="pathway">
    <text evidence="2">Amino-sugar metabolism; 1,6-anhydro-N-acetylmuramate degradation.</text>
</comment>
<comment type="caution">
    <text evidence="3">The sequence shown here is derived from an EMBL/GenBank/DDBJ whole genome shotgun (WGS) entry which is preliminary data.</text>
</comment>
<comment type="similarity">
    <text evidence="2">Belongs to the anhydro-N-acetylmuramic acid kinase family.</text>
</comment>
<evidence type="ECO:0000313" key="4">
    <source>
        <dbReference type="Proteomes" id="UP000295783"/>
    </source>
</evidence>
<dbReference type="PANTHER" id="PTHR30605:SF0">
    <property type="entry name" value="ANHYDRO-N-ACETYLMURAMIC ACID KINASE"/>
    <property type="match status" value="1"/>
</dbReference>
<dbReference type="PANTHER" id="PTHR30605">
    <property type="entry name" value="ANHYDRO-N-ACETYLMURAMIC ACID KINASE"/>
    <property type="match status" value="1"/>
</dbReference>
<dbReference type="GO" id="GO:0006040">
    <property type="term" value="P:amino sugar metabolic process"/>
    <property type="evidence" value="ECO:0007669"/>
    <property type="project" value="InterPro"/>
</dbReference>
<dbReference type="Proteomes" id="UP000295783">
    <property type="component" value="Unassembled WGS sequence"/>
</dbReference>
<dbReference type="AlphaFoldDB" id="A0A4R6WUW9"/>
<dbReference type="GO" id="GO:0016301">
    <property type="term" value="F:kinase activity"/>
    <property type="evidence" value="ECO:0007669"/>
    <property type="project" value="UniProtKB-KW"/>
</dbReference>
<dbReference type="InterPro" id="IPR005338">
    <property type="entry name" value="Anhydro_N_Ac-Mur_kinase"/>
</dbReference>
<dbReference type="EMBL" id="SNYW01000010">
    <property type="protein sequence ID" value="TDQ80879.1"/>
    <property type="molecule type" value="Genomic_DNA"/>
</dbReference>
<evidence type="ECO:0000256" key="1">
    <source>
        <dbReference type="ARBA" id="ARBA00023277"/>
    </source>
</evidence>
<dbReference type="UniPathway" id="UPA00544"/>
<dbReference type="EC" id="2.7.1.170" evidence="2"/>
<dbReference type="GO" id="GO:0009254">
    <property type="term" value="P:peptidoglycan turnover"/>
    <property type="evidence" value="ECO:0007669"/>
    <property type="project" value="UniProtKB-UniRule"/>
</dbReference>
<comment type="function">
    <text evidence="2">Catalyzes the specific phosphorylation of 1,6-anhydro-N-acetylmuramic acid (anhMurNAc) with the simultaneous cleavage of the 1,6-anhydro ring, generating MurNAc-6-P. Is required for the utilization of anhMurNAc either imported from the medium or derived from its own cell wall murein, and thus plays a role in cell wall recycling.</text>
</comment>
<organism evidence="3 4">
    <name type="scientific">Dongia mobilis</name>
    <dbReference type="NCBI Taxonomy" id="578943"/>
    <lineage>
        <taxon>Bacteria</taxon>
        <taxon>Pseudomonadati</taxon>
        <taxon>Pseudomonadota</taxon>
        <taxon>Alphaproteobacteria</taxon>
        <taxon>Rhodospirillales</taxon>
        <taxon>Dongiaceae</taxon>
        <taxon>Dongia</taxon>
    </lineage>
</organism>
<name>A0A4R6WUW9_9PROT</name>
<comment type="pathway">
    <text evidence="2">Cell wall biogenesis; peptidoglycan recycling.</text>
</comment>
<sequence>MAGKWAIGLMSGTSADGVDAALIRAEADAVHEFGPASSEPYDRAFGNRIKACYGGRAPEAEIDAVARELTQRHAAAVRRLLQMAGMAPSGIHVIGFHGQTILHAPHERRTWQIGDGALLASLTGIDVVDDFRSADVAAGGQGAPLVPVFHQALAAMLPPEVPRPIAVLNIGGVANVTWIGRDGSLLAFDTGPGNALIDDWTQRHEGRPVDLGGVLARGGRIDEDVLATLLSHPYFDLPAPKSLDRNAFHSEVADRLSPADGAATLTAFTAAAIARSLYLFPEMPQVWLVCGGGRHNPVLMEALEERLDAPVKGVDEMGWNGDALEAQAFAYLALRSLAGLPISFPTTTGVPVPMTGGRLHRHAIAAQETAGGSRP</sequence>
<dbReference type="GO" id="GO:0097175">
    <property type="term" value="P:1,6-anhydro-N-acetyl-beta-muramic acid catabolic process"/>
    <property type="evidence" value="ECO:0007669"/>
    <property type="project" value="UniProtKB-UniRule"/>
</dbReference>
<evidence type="ECO:0000313" key="3">
    <source>
        <dbReference type="EMBL" id="TDQ80879.1"/>
    </source>
</evidence>
<dbReference type="RefSeq" id="WP_133614218.1">
    <property type="nucleotide sequence ID" value="NZ_SNYW01000010.1"/>
</dbReference>
<feature type="binding site" evidence="2">
    <location>
        <begin position="12"/>
        <end position="19"/>
    </location>
    <ligand>
        <name>ATP</name>
        <dbReference type="ChEBI" id="CHEBI:30616"/>
    </ligand>
</feature>